<evidence type="ECO:0000313" key="3">
    <source>
        <dbReference type="Proteomes" id="UP000291343"/>
    </source>
</evidence>
<dbReference type="SUPFAM" id="SSF47565">
    <property type="entry name" value="Insect pheromone/odorant-binding proteins"/>
    <property type="match status" value="1"/>
</dbReference>
<name>A0A482XJW0_LAOST</name>
<evidence type="ECO:0000256" key="1">
    <source>
        <dbReference type="SAM" id="SignalP"/>
    </source>
</evidence>
<evidence type="ECO:0000313" key="2">
    <source>
        <dbReference type="EMBL" id="RZF46062.1"/>
    </source>
</evidence>
<reference evidence="2 3" key="1">
    <citation type="journal article" date="2017" name="Gigascience">
        <title>Genome sequence of the small brown planthopper, Laodelphax striatellus.</title>
        <authorList>
            <person name="Zhu J."/>
            <person name="Jiang F."/>
            <person name="Wang X."/>
            <person name="Yang P."/>
            <person name="Bao Y."/>
            <person name="Zhao W."/>
            <person name="Wang W."/>
            <person name="Lu H."/>
            <person name="Wang Q."/>
            <person name="Cui N."/>
            <person name="Li J."/>
            <person name="Chen X."/>
            <person name="Luo L."/>
            <person name="Yu J."/>
            <person name="Kang L."/>
            <person name="Cui F."/>
        </authorList>
    </citation>
    <scope>NUCLEOTIDE SEQUENCE [LARGE SCALE GENOMIC DNA]</scope>
    <source>
        <strain evidence="2">Lst14</strain>
    </source>
</reference>
<accession>A0A482XJW0</accession>
<dbReference type="OrthoDB" id="6622484at2759"/>
<dbReference type="AlphaFoldDB" id="A0A482XJW0"/>
<keyword evidence="3" id="KW-1185">Reference proteome</keyword>
<dbReference type="Gene3D" id="1.10.238.20">
    <property type="entry name" value="Pheromone/general odorant binding protein domain"/>
    <property type="match status" value="1"/>
</dbReference>
<organism evidence="2 3">
    <name type="scientific">Laodelphax striatellus</name>
    <name type="common">Small brown planthopper</name>
    <name type="synonym">Delphax striatella</name>
    <dbReference type="NCBI Taxonomy" id="195883"/>
    <lineage>
        <taxon>Eukaryota</taxon>
        <taxon>Metazoa</taxon>
        <taxon>Ecdysozoa</taxon>
        <taxon>Arthropoda</taxon>
        <taxon>Hexapoda</taxon>
        <taxon>Insecta</taxon>
        <taxon>Pterygota</taxon>
        <taxon>Neoptera</taxon>
        <taxon>Paraneoptera</taxon>
        <taxon>Hemiptera</taxon>
        <taxon>Auchenorrhyncha</taxon>
        <taxon>Fulgoroidea</taxon>
        <taxon>Delphacidae</taxon>
        <taxon>Criomorphinae</taxon>
        <taxon>Laodelphax</taxon>
    </lineage>
</organism>
<feature type="signal peptide" evidence="1">
    <location>
        <begin position="1"/>
        <end position="23"/>
    </location>
</feature>
<keyword evidence="1" id="KW-0732">Signal</keyword>
<dbReference type="STRING" id="195883.A0A482XJW0"/>
<protein>
    <submittedName>
        <fullName evidence="2">Uncharacterized protein</fullName>
    </submittedName>
</protein>
<dbReference type="InterPro" id="IPR036728">
    <property type="entry name" value="PBP_GOBP_sf"/>
</dbReference>
<comment type="caution">
    <text evidence="2">The sequence shown here is derived from an EMBL/GenBank/DDBJ whole genome shotgun (WGS) entry which is preliminary data.</text>
</comment>
<sequence length="388" mass="44372">MITSALIPSAVLAACLLLVTAYAYDFSDPYFNEHLQSAMEEIMEEEMLSIGRVQRDTDQSQEVADEYFKCKHRNLKTCCGKINLMKNYGDKGKIYGKQCYEEVVSAFKSNSSSTADDDDSMMDMFSCEKVKMIKLKHICVHECIGKKTKILKEDGSLNAEEIKQYAREYMFNEEWSKELGEKALDKCLTQTYNSVTKMLDEYEIKCNPTSTCPESKVDLKAKCVRLRERLRKQQAAGIIEFVNVSLINDTRSIEWTIRIGLIELGWPAAILFRFLIRFAAQFTCTSGLLDFRFPATSPPHSRRPLTGLDTGKVLSELLARQAKFAECRTVFCSIGISERFVEGKLKIHVNVHLYLSVAQYSTLRRCKTRWGDHSQTIVECFFPSVRNN</sequence>
<proteinExistence type="predicted"/>
<dbReference type="GO" id="GO:0005549">
    <property type="term" value="F:odorant binding"/>
    <property type="evidence" value="ECO:0007669"/>
    <property type="project" value="InterPro"/>
</dbReference>
<feature type="chain" id="PRO_5019789310" evidence="1">
    <location>
        <begin position="24"/>
        <end position="388"/>
    </location>
</feature>
<dbReference type="Proteomes" id="UP000291343">
    <property type="component" value="Unassembled WGS sequence"/>
</dbReference>
<gene>
    <name evidence="2" type="ORF">LSTR_LSTR004775</name>
</gene>
<dbReference type="EMBL" id="QKKF02007188">
    <property type="protein sequence ID" value="RZF46062.1"/>
    <property type="molecule type" value="Genomic_DNA"/>
</dbReference>
<dbReference type="InParanoid" id="A0A482XJW0"/>